<dbReference type="GO" id="GO:0000155">
    <property type="term" value="F:phosphorelay sensor kinase activity"/>
    <property type="evidence" value="ECO:0007669"/>
    <property type="project" value="InterPro"/>
</dbReference>
<dbReference type="SMART" id="SM00387">
    <property type="entry name" value="HATPase_c"/>
    <property type="match status" value="1"/>
</dbReference>
<dbReference type="InterPro" id="IPR003661">
    <property type="entry name" value="HisK_dim/P_dom"/>
</dbReference>
<dbReference type="InterPro" id="IPR036097">
    <property type="entry name" value="HisK_dim/P_sf"/>
</dbReference>
<dbReference type="SMART" id="SM00091">
    <property type="entry name" value="PAS"/>
    <property type="match status" value="2"/>
</dbReference>
<name>A0A518BJV6_9BACT</name>
<dbReference type="Gene3D" id="3.30.450.20">
    <property type="entry name" value="PAS domain"/>
    <property type="match status" value="1"/>
</dbReference>
<dbReference type="KEGG" id="pbap:Pla133_23380"/>
<keyword evidence="15" id="KW-1185">Reference proteome</keyword>
<dbReference type="Pfam" id="PF02518">
    <property type="entry name" value="HATPase_c"/>
    <property type="match status" value="1"/>
</dbReference>
<keyword evidence="5" id="KW-0808">Transferase</keyword>
<dbReference type="SMART" id="SM00448">
    <property type="entry name" value="REC"/>
    <property type="match status" value="1"/>
</dbReference>
<feature type="domain" description="Phytochrome chromophore attachment site" evidence="11">
    <location>
        <begin position="561"/>
        <end position="599"/>
    </location>
</feature>
<evidence type="ECO:0000256" key="5">
    <source>
        <dbReference type="ARBA" id="ARBA00022679"/>
    </source>
</evidence>
<comment type="similarity">
    <text evidence="2">In the N-terminal section; belongs to the phytochrome family.</text>
</comment>
<dbReference type="EC" id="2.7.13.3" evidence="3"/>
<dbReference type="InterPro" id="IPR003018">
    <property type="entry name" value="GAF"/>
</dbReference>
<feature type="modified residue" description="4-aspartylphosphate" evidence="10">
    <location>
        <position position="1066"/>
    </location>
</feature>
<dbReference type="InterPro" id="IPR000014">
    <property type="entry name" value="PAS"/>
</dbReference>
<evidence type="ECO:0000313" key="14">
    <source>
        <dbReference type="EMBL" id="QDU67259.1"/>
    </source>
</evidence>
<gene>
    <name evidence="14" type="ORF">Pla133_23380</name>
</gene>
<dbReference type="Gene3D" id="3.30.450.40">
    <property type="match status" value="1"/>
</dbReference>
<evidence type="ECO:0000259" key="13">
    <source>
        <dbReference type="PROSITE" id="PS50110"/>
    </source>
</evidence>
<keyword evidence="8" id="KW-0067">ATP-binding</keyword>
<keyword evidence="4 10" id="KW-0597">Phosphoprotein</keyword>
<evidence type="ECO:0000256" key="3">
    <source>
        <dbReference type="ARBA" id="ARBA00012438"/>
    </source>
</evidence>
<evidence type="ECO:0000256" key="4">
    <source>
        <dbReference type="ARBA" id="ARBA00022553"/>
    </source>
</evidence>
<dbReference type="SUPFAM" id="SSF55874">
    <property type="entry name" value="ATPase domain of HSP90 chaperone/DNA topoisomerase II/histidine kinase"/>
    <property type="match status" value="1"/>
</dbReference>
<dbReference type="Gene3D" id="3.40.50.2300">
    <property type="match status" value="1"/>
</dbReference>
<evidence type="ECO:0000256" key="10">
    <source>
        <dbReference type="PROSITE-ProRule" id="PRU00169"/>
    </source>
</evidence>
<organism evidence="14 15">
    <name type="scientific">Engelhardtia mirabilis</name>
    <dbReference type="NCBI Taxonomy" id="2528011"/>
    <lineage>
        <taxon>Bacteria</taxon>
        <taxon>Pseudomonadati</taxon>
        <taxon>Planctomycetota</taxon>
        <taxon>Planctomycetia</taxon>
        <taxon>Planctomycetia incertae sedis</taxon>
        <taxon>Engelhardtia</taxon>
    </lineage>
</organism>
<dbReference type="InterPro" id="IPR003594">
    <property type="entry name" value="HATPase_dom"/>
</dbReference>
<dbReference type="SMART" id="SM00388">
    <property type="entry name" value="HisKA"/>
    <property type="match status" value="1"/>
</dbReference>
<evidence type="ECO:0000256" key="1">
    <source>
        <dbReference type="ARBA" id="ARBA00000085"/>
    </source>
</evidence>
<dbReference type="InterPro" id="IPR013656">
    <property type="entry name" value="PAS_4"/>
</dbReference>
<dbReference type="Pfam" id="PF08448">
    <property type="entry name" value="PAS_4"/>
    <property type="match status" value="1"/>
</dbReference>
<dbReference type="Gene3D" id="1.10.287.130">
    <property type="match status" value="1"/>
</dbReference>
<evidence type="ECO:0000259" key="11">
    <source>
        <dbReference type="PROSITE" id="PS50046"/>
    </source>
</evidence>
<dbReference type="PROSITE" id="PS50109">
    <property type="entry name" value="HIS_KIN"/>
    <property type="match status" value="1"/>
</dbReference>
<dbReference type="Gene3D" id="3.30.565.10">
    <property type="entry name" value="Histidine kinase-like ATPase, C-terminal domain"/>
    <property type="match status" value="1"/>
</dbReference>
<dbReference type="SUPFAM" id="SSF52172">
    <property type="entry name" value="CheY-like"/>
    <property type="match status" value="1"/>
</dbReference>
<accession>A0A518BJV6</accession>
<keyword evidence="7" id="KW-0418">Kinase</keyword>
<dbReference type="InterPro" id="IPR001789">
    <property type="entry name" value="Sig_transdc_resp-reg_receiver"/>
</dbReference>
<dbReference type="RefSeq" id="WP_419192387.1">
    <property type="nucleotide sequence ID" value="NZ_CP036287.1"/>
</dbReference>
<evidence type="ECO:0000259" key="12">
    <source>
        <dbReference type="PROSITE" id="PS50109"/>
    </source>
</evidence>
<evidence type="ECO:0000256" key="8">
    <source>
        <dbReference type="ARBA" id="ARBA00022840"/>
    </source>
</evidence>
<dbReference type="InterPro" id="IPR036890">
    <property type="entry name" value="HATPase_C_sf"/>
</dbReference>
<dbReference type="Pfam" id="PF01590">
    <property type="entry name" value="GAF"/>
    <property type="match status" value="1"/>
</dbReference>
<evidence type="ECO:0000256" key="6">
    <source>
        <dbReference type="ARBA" id="ARBA00022741"/>
    </source>
</evidence>
<dbReference type="CDD" id="cd00130">
    <property type="entry name" value="PAS"/>
    <property type="match status" value="1"/>
</dbReference>
<reference evidence="14 15" key="1">
    <citation type="submission" date="2019-02" db="EMBL/GenBank/DDBJ databases">
        <title>Deep-cultivation of Planctomycetes and their phenomic and genomic characterization uncovers novel biology.</title>
        <authorList>
            <person name="Wiegand S."/>
            <person name="Jogler M."/>
            <person name="Boedeker C."/>
            <person name="Pinto D."/>
            <person name="Vollmers J."/>
            <person name="Rivas-Marin E."/>
            <person name="Kohn T."/>
            <person name="Peeters S.H."/>
            <person name="Heuer A."/>
            <person name="Rast P."/>
            <person name="Oberbeckmann S."/>
            <person name="Bunk B."/>
            <person name="Jeske O."/>
            <person name="Meyerdierks A."/>
            <person name="Storesund J.E."/>
            <person name="Kallscheuer N."/>
            <person name="Luecker S."/>
            <person name="Lage O.M."/>
            <person name="Pohl T."/>
            <person name="Merkel B.J."/>
            <person name="Hornburger P."/>
            <person name="Mueller R.-W."/>
            <person name="Bruemmer F."/>
            <person name="Labrenz M."/>
            <person name="Spormann A.M."/>
            <person name="Op den Camp H."/>
            <person name="Overmann J."/>
            <person name="Amann R."/>
            <person name="Jetten M.S.M."/>
            <person name="Mascher T."/>
            <person name="Medema M.H."/>
            <person name="Devos D.P."/>
            <person name="Kaster A.-K."/>
            <person name="Ovreas L."/>
            <person name="Rohde M."/>
            <person name="Galperin M.Y."/>
            <person name="Jogler C."/>
        </authorList>
    </citation>
    <scope>NUCLEOTIDE SEQUENCE [LARGE SCALE GENOMIC DNA]</scope>
    <source>
        <strain evidence="14 15">Pla133</strain>
    </source>
</reference>
<dbReference type="Proteomes" id="UP000316921">
    <property type="component" value="Chromosome"/>
</dbReference>
<dbReference type="InterPro" id="IPR005467">
    <property type="entry name" value="His_kinase_dom"/>
</dbReference>
<evidence type="ECO:0000256" key="9">
    <source>
        <dbReference type="ARBA" id="ARBA00023012"/>
    </source>
</evidence>
<dbReference type="InterPro" id="IPR029016">
    <property type="entry name" value="GAF-like_dom_sf"/>
</dbReference>
<dbReference type="PANTHER" id="PTHR43065">
    <property type="entry name" value="SENSOR HISTIDINE KINASE"/>
    <property type="match status" value="1"/>
</dbReference>
<dbReference type="NCBIfam" id="TIGR00229">
    <property type="entry name" value="sensory_box"/>
    <property type="match status" value="1"/>
</dbReference>
<dbReference type="SUPFAM" id="SSF55785">
    <property type="entry name" value="PYP-like sensor domain (PAS domain)"/>
    <property type="match status" value="1"/>
</dbReference>
<evidence type="ECO:0000256" key="2">
    <source>
        <dbReference type="ARBA" id="ARBA00006402"/>
    </source>
</evidence>
<dbReference type="InterPro" id="IPR011006">
    <property type="entry name" value="CheY-like_superfamily"/>
</dbReference>
<dbReference type="SUPFAM" id="SSF47384">
    <property type="entry name" value="Homodimeric domain of signal transducing histidine kinase"/>
    <property type="match status" value="1"/>
</dbReference>
<dbReference type="SMART" id="SM00065">
    <property type="entry name" value="GAF"/>
    <property type="match status" value="2"/>
</dbReference>
<evidence type="ECO:0000256" key="7">
    <source>
        <dbReference type="ARBA" id="ARBA00022777"/>
    </source>
</evidence>
<proteinExistence type="inferred from homology"/>
<dbReference type="PROSITE" id="PS50046">
    <property type="entry name" value="PHYTOCHROME_2"/>
    <property type="match status" value="1"/>
</dbReference>
<dbReference type="AlphaFoldDB" id="A0A518BJV6"/>
<dbReference type="PANTHER" id="PTHR43065:SF46">
    <property type="entry name" value="C4-DICARBOXYLATE TRANSPORT SENSOR PROTEIN DCTB"/>
    <property type="match status" value="1"/>
</dbReference>
<feature type="domain" description="Histidine kinase" evidence="12">
    <location>
        <begin position="733"/>
        <end position="956"/>
    </location>
</feature>
<dbReference type="PROSITE" id="PS50110">
    <property type="entry name" value="RESPONSE_REGULATORY"/>
    <property type="match status" value="1"/>
</dbReference>
<evidence type="ECO:0000313" key="15">
    <source>
        <dbReference type="Proteomes" id="UP000316921"/>
    </source>
</evidence>
<dbReference type="InterPro" id="IPR004358">
    <property type="entry name" value="Sig_transdc_His_kin-like_C"/>
</dbReference>
<dbReference type="GO" id="GO:0005524">
    <property type="term" value="F:ATP binding"/>
    <property type="evidence" value="ECO:0007669"/>
    <property type="project" value="UniProtKB-KW"/>
</dbReference>
<dbReference type="InterPro" id="IPR016132">
    <property type="entry name" value="Phyto_chromo_attachment"/>
</dbReference>
<keyword evidence="9" id="KW-0902">Two-component regulatory system</keyword>
<dbReference type="CDD" id="cd00156">
    <property type="entry name" value="REC"/>
    <property type="match status" value="1"/>
</dbReference>
<dbReference type="Pfam" id="PF00072">
    <property type="entry name" value="Response_reg"/>
    <property type="match status" value="1"/>
</dbReference>
<dbReference type="EMBL" id="CP036287">
    <property type="protein sequence ID" value="QDU67259.1"/>
    <property type="molecule type" value="Genomic_DNA"/>
</dbReference>
<keyword evidence="6" id="KW-0547">Nucleotide-binding</keyword>
<dbReference type="SUPFAM" id="SSF55781">
    <property type="entry name" value="GAF domain-like"/>
    <property type="match status" value="2"/>
</dbReference>
<feature type="domain" description="Response regulatory" evidence="13">
    <location>
        <begin position="1015"/>
        <end position="1131"/>
    </location>
</feature>
<comment type="catalytic activity">
    <reaction evidence="1">
        <text>ATP + protein L-histidine = ADP + protein N-phospho-L-histidine.</text>
        <dbReference type="EC" id="2.7.13.3"/>
    </reaction>
</comment>
<dbReference type="InterPro" id="IPR035965">
    <property type="entry name" value="PAS-like_dom_sf"/>
</dbReference>
<protein>
    <recommendedName>
        <fullName evidence="3">histidine kinase</fullName>
        <ecNumber evidence="3">2.7.13.3</ecNumber>
    </recommendedName>
</protein>
<dbReference type="PRINTS" id="PR00344">
    <property type="entry name" value="BCTRLSENSOR"/>
</dbReference>
<sequence length="1150" mass="123432">MTSPPQDLDAPAVGGSASREWLVARTMSQLPALLWIQLDQDGRILAWNAAAASLFDPKAQLVLGRGSDVSLEQVLEDEASRLSLAGAIANLRPGVPQPLVLGVVRRGTTLEVQFELVRTPRALGGRGLSLVGRLGRDGADSRLGMAIADQALDRLHHTALGARALLGLPRADPDRRVRDAGRLPIDSLRPEQRAPFVTDLAAGIMASVDVFIAPLGDEGRTLRIDAALLPGDDSHPTVNVITIRDSSSLRHEVLDLELRERRLRRVVEATSAVTGRGFLRSLVRSLSFALGVRVAYVAERLPREPDRMRMLCLWSGTEFTAGYTYAARGTLDELVIADGPVRYSGGLAARVAADSWVNTEGLESYFGVPIPDSAEQVVGVLGVMATGPLDESLPVADILGVFAARVGVELERLRAEEALRASEERWRSLLENAPDVILSVDREGQVRFHNLAAFDAAPDLGEQLEWRVDERDREPFSQTLRRVLTRREPESIEVRARWIGEQHRWFSLRVGPLHRGDGGAIIVATDIEDAKREELVTRHRSALEHKLATLSTRFLALDLEHTEEEVQRALEELAQVIGADRAVLYRFDEERRGLLSTQTWAAAGVTPLPPVIADPQPLGWLVEYADQGREAVLGVGGICSISAQERSELVGIGAARFACVPLRCRGVGQGLVGFCAGETAVPWDGELLALVRIAGDLLASTLDRAREIARRRVLERELRHSQKLEAIGTLAGGIAHDFNNLLTGVLGHATLIGRAAGTDGRILASAQAIEAAAQRAADLTRKIQRFGRRRESGFTEVDLHATVVEVTELLHRSLPESVELQVDLVAPSATISGDASLLSQVILNLAVNARDAMPAGGKLRIATRSTQVGAAEAASMPEVSPGRFVALDVSDEGHGMAPELLDRIFDPFFTTKERAEGRGMGLATAYGIVRKHGGAIRVESEQDAGSTFTLLLPLADAGRAGDGDDGSIDARWIALAGVDDDLPGGESDEQPAAIPPLVPATAADTAKAGDDVRKTILIVDDDDIVLITAAALLESVGFATLSVSSGEAAVELYAERGTEVDLVLLDMMMPGMDGRECLAMLRQMDPGVRVVLSSGWGFEGIVDELRRAGIIGFANKPYGLGELEQIVTDCLEGSTPLLAEGVQPSADGVL</sequence>